<evidence type="ECO:0000259" key="1">
    <source>
        <dbReference type="PROSITE" id="PS51671"/>
    </source>
</evidence>
<protein>
    <submittedName>
        <fullName evidence="2">Chorismate mutase</fullName>
    </submittedName>
</protein>
<dbReference type="Gene3D" id="3.30.70.260">
    <property type="match status" value="1"/>
</dbReference>
<reference evidence="3" key="1">
    <citation type="submission" date="2017-02" db="EMBL/GenBank/DDBJ databases">
        <authorList>
            <person name="Varghese N."/>
            <person name="Submissions S."/>
        </authorList>
    </citation>
    <scope>NUCLEOTIDE SEQUENCE [LARGE SCALE GENOMIC DNA]</scope>
    <source>
        <strain evidence="3">ATCC 25662</strain>
    </source>
</reference>
<accession>A0A1T4LA47</accession>
<name>A0A1T4LA47_9FIRM</name>
<dbReference type="AlphaFoldDB" id="A0A1T4LA47"/>
<gene>
    <name evidence="2" type="ORF">SAMN02745191_0807</name>
</gene>
<dbReference type="PIRSF" id="PIRSF025624">
    <property type="entry name" value="ACT_PheB"/>
    <property type="match status" value="1"/>
</dbReference>
<keyword evidence="3" id="KW-1185">Reference proteome</keyword>
<dbReference type="Proteomes" id="UP000243297">
    <property type="component" value="Unassembled WGS sequence"/>
</dbReference>
<dbReference type="InterPro" id="IPR045865">
    <property type="entry name" value="ACT-like_dom_sf"/>
</dbReference>
<dbReference type="OrthoDB" id="1163530at2"/>
<sequence length="144" mass="16189">MEKYLIVNSKVLPDYFEKVLEIRMFVEANPSIGIREACKKMGISRSTYYKYKDHVFNLSNNMFGRKAELHLLLSHQQGVLSEVLKTISDNACSILSINQSIPLNDVASLSLLIDISNITTQIDNLVKSLADVKGVKKSKLISLE</sequence>
<feature type="domain" description="ACT" evidence="1">
    <location>
        <begin position="68"/>
        <end position="143"/>
    </location>
</feature>
<dbReference type="NCBIfam" id="NF003361">
    <property type="entry name" value="PRK04435.1"/>
    <property type="match status" value="1"/>
</dbReference>
<dbReference type="EMBL" id="FUWY01000002">
    <property type="protein sequence ID" value="SJZ51652.1"/>
    <property type="molecule type" value="Genomic_DNA"/>
</dbReference>
<organism evidence="2 3">
    <name type="scientific">Anaerorhabdus furcosa</name>
    <dbReference type="NCBI Taxonomy" id="118967"/>
    <lineage>
        <taxon>Bacteria</taxon>
        <taxon>Bacillati</taxon>
        <taxon>Bacillota</taxon>
        <taxon>Erysipelotrichia</taxon>
        <taxon>Erysipelotrichales</taxon>
        <taxon>Erysipelotrichaceae</taxon>
        <taxon>Anaerorhabdus</taxon>
    </lineage>
</organism>
<proteinExistence type="predicted"/>
<dbReference type="PROSITE" id="PS51671">
    <property type="entry name" value="ACT"/>
    <property type="match status" value="1"/>
</dbReference>
<evidence type="ECO:0000313" key="2">
    <source>
        <dbReference type="EMBL" id="SJZ51652.1"/>
    </source>
</evidence>
<dbReference type="InterPro" id="IPR008310">
    <property type="entry name" value="UPF0735_ACT_dom-cont"/>
</dbReference>
<dbReference type="STRING" id="118967.SAMN02745191_0807"/>
<dbReference type="InterPro" id="IPR002912">
    <property type="entry name" value="ACT_dom"/>
</dbReference>
<dbReference type="RefSeq" id="WP_078711239.1">
    <property type="nucleotide sequence ID" value="NZ_FUWY01000002.1"/>
</dbReference>
<evidence type="ECO:0000313" key="3">
    <source>
        <dbReference type="Proteomes" id="UP000243297"/>
    </source>
</evidence>
<dbReference type="SUPFAM" id="SSF55021">
    <property type="entry name" value="ACT-like"/>
    <property type="match status" value="1"/>
</dbReference>
<dbReference type="Pfam" id="PF13291">
    <property type="entry name" value="ACT_4"/>
    <property type="match status" value="1"/>
</dbReference>